<evidence type="ECO:0000313" key="1">
    <source>
        <dbReference type="EMBL" id="KUG58998.1"/>
    </source>
</evidence>
<accession>A0A0W8IGL6</accession>
<dbReference type="AlphaFoldDB" id="A0A0W8IGL6"/>
<protein>
    <submittedName>
        <fullName evidence="1">Uncharacterized protein</fullName>
    </submittedName>
</protein>
<dbReference type="STRING" id="317018.AVL63_02955"/>
<dbReference type="Proteomes" id="UP000054023">
    <property type="component" value="Unassembled WGS sequence"/>
</dbReference>
<comment type="caution">
    <text evidence="1">The sequence shown here is derived from an EMBL/GenBank/DDBJ whole genome shotgun (WGS) entry which is preliminary data.</text>
</comment>
<evidence type="ECO:0000313" key="2">
    <source>
        <dbReference type="Proteomes" id="UP000054023"/>
    </source>
</evidence>
<sequence>MRAATVDQRRFHAPAVPVLLTGSPDAATLQATGEPGPDGRPVYRLQAADPAPSNWSWGYFMQWRPVPVLEVGTVVAVTWSLRASRAIERSLDVTTNSATNGTQLSRVNLTTGWQTFRTSGVALRHDTSSGHSIRVQGFTEPGFWIESTAPLLEVVRPAP</sequence>
<name>A0A0W8IGL6_9MICC</name>
<keyword evidence="2" id="KW-1185">Reference proteome</keyword>
<dbReference type="EMBL" id="LQBM01000003">
    <property type="protein sequence ID" value="KUG58998.1"/>
    <property type="molecule type" value="Genomic_DNA"/>
</dbReference>
<reference evidence="2" key="1">
    <citation type="submission" date="2015-12" db="EMBL/GenBank/DDBJ databases">
        <authorList>
            <person name="Nair G.R."/>
            <person name="Kaur G."/>
            <person name="Mayilraj S."/>
        </authorList>
    </citation>
    <scope>NUCLEOTIDE SEQUENCE [LARGE SCALE GENOMIC DNA]</scope>
    <source>
        <strain evidence="2">CD08_7</strain>
    </source>
</reference>
<organism evidence="1 2">
    <name type="scientific">Nesterenkonia jeotgali</name>
    <dbReference type="NCBI Taxonomy" id="317018"/>
    <lineage>
        <taxon>Bacteria</taxon>
        <taxon>Bacillati</taxon>
        <taxon>Actinomycetota</taxon>
        <taxon>Actinomycetes</taxon>
        <taxon>Micrococcales</taxon>
        <taxon>Micrococcaceae</taxon>
        <taxon>Nesterenkonia</taxon>
    </lineage>
</organism>
<proteinExistence type="predicted"/>
<gene>
    <name evidence="1" type="ORF">AVL63_02955</name>
</gene>